<name>A0A7R9YWN5_9CHLO</name>
<proteinExistence type="predicted"/>
<evidence type="ECO:0000256" key="2">
    <source>
        <dbReference type="SAM" id="SignalP"/>
    </source>
</evidence>
<reference evidence="3" key="1">
    <citation type="submission" date="2021-01" db="EMBL/GenBank/DDBJ databases">
        <authorList>
            <person name="Corre E."/>
            <person name="Pelletier E."/>
            <person name="Niang G."/>
            <person name="Scheremetjew M."/>
            <person name="Finn R."/>
            <person name="Kale V."/>
            <person name="Holt S."/>
            <person name="Cochrane G."/>
            <person name="Meng A."/>
            <person name="Brown T."/>
            <person name="Cohen L."/>
        </authorList>
    </citation>
    <scope>NUCLEOTIDE SEQUENCE</scope>
    <source>
        <strain evidence="3">CCMP219</strain>
    </source>
</reference>
<gene>
    <name evidence="3" type="ORF">CEUR00632_LOCUS11049</name>
</gene>
<accession>A0A7R9YWN5</accession>
<dbReference type="AlphaFoldDB" id="A0A7R9YWN5"/>
<feature type="transmembrane region" description="Helical" evidence="1">
    <location>
        <begin position="136"/>
        <end position="160"/>
    </location>
</feature>
<keyword evidence="1" id="KW-1133">Transmembrane helix</keyword>
<keyword evidence="1" id="KW-0472">Membrane</keyword>
<organism evidence="3">
    <name type="scientific">Chlamydomonas euryale</name>
    <dbReference type="NCBI Taxonomy" id="1486919"/>
    <lineage>
        <taxon>Eukaryota</taxon>
        <taxon>Viridiplantae</taxon>
        <taxon>Chlorophyta</taxon>
        <taxon>core chlorophytes</taxon>
        <taxon>Chlorophyceae</taxon>
        <taxon>CS clade</taxon>
        <taxon>Chlamydomonadales</taxon>
        <taxon>Chlamydomonadaceae</taxon>
        <taxon>Chlamydomonas</taxon>
    </lineage>
</organism>
<keyword evidence="2" id="KW-0732">Signal</keyword>
<feature type="signal peptide" evidence="2">
    <location>
        <begin position="1"/>
        <end position="19"/>
    </location>
</feature>
<keyword evidence="1" id="KW-0812">Transmembrane</keyword>
<evidence type="ECO:0000313" key="3">
    <source>
        <dbReference type="EMBL" id="CAD8291633.1"/>
    </source>
</evidence>
<dbReference type="EMBL" id="HBEC01024223">
    <property type="protein sequence ID" value="CAD8291633.1"/>
    <property type="molecule type" value="Transcribed_RNA"/>
</dbReference>
<protein>
    <recommendedName>
        <fullName evidence="4">PSI domain-containing protein</fullName>
    </recommendedName>
</protein>
<sequence>MAAAAAAALLASPLPRASAQTIPDFSNIAECDAIPCVVQVVGEPQAIAVYECGSCDQSCYDASSCSKTCGAWSPVSNTTDIGGETVDTTSIVPADQSVCTAWICIQTPQLWKDFGAQNGLKLGNNLAICTAEGATAATIVVVSPVLMFASLAVAAVALLIMR</sequence>
<evidence type="ECO:0008006" key="4">
    <source>
        <dbReference type="Google" id="ProtNLM"/>
    </source>
</evidence>
<evidence type="ECO:0000256" key="1">
    <source>
        <dbReference type="SAM" id="Phobius"/>
    </source>
</evidence>
<feature type="chain" id="PRO_5030860837" description="PSI domain-containing protein" evidence="2">
    <location>
        <begin position="20"/>
        <end position="162"/>
    </location>
</feature>